<keyword evidence="2" id="KW-0238">DNA-binding</keyword>
<dbReference type="InterPro" id="IPR052158">
    <property type="entry name" value="INH-QAR"/>
</dbReference>
<organism evidence="6 7">
    <name type="scientific">Nonomuraea muscovyensis</name>
    <dbReference type="NCBI Taxonomy" id="1124761"/>
    <lineage>
        <taxon>Bacteria</taxon>
        <taxon>Bacillati</taxon>
        <taxon>Actinomycetota</taxon>
        <taxon>Actinomycetes</taxon>
        <taxon>Streptosporangiales</taxon>
        <taxon>Streptosporangiaceae</taxon>
        <taxon>Nonomuraea</taxon>
    </lineage>
</organism>
<dbReference type="SUPFAM" id="SSF52317">
    <property type="entry name" value="Class I glutamine amidotransferase-like"/>
    <property type="match status" value="1"/>
</dbReference>
<dbReference type="EMBL" id="JACHJB010000005">
    <property type="protein sequence ID" value="MBB6352167.1"/>
    <property type="molecule type" value="Genomic_DNA"/>
</dbReference>
<dbReference type="PANTHER" id="PTHR43130:SF3">
    <property type="entry name" value="HTH-TYPE TRANSCRIPTIONAL REGULATOR RV1931C"/>
    <property type="match status" value="1"/>
</dbReference>
<keyword evidence="1" id="KW-0805">Transcription regulation</keyword>
<dbReference type="InterPro" id="IPR018060">
    <property type="entry name" value="HTH_AraC"/>
</dbReference>
<accession>A0A7X0CBM3</accession>
<proteinExistence type="predicted"/>
<evidence type="ECO:0000256" key="1">
    <source>
        <dbReference type="ARBA" id="ARBA00023015"/>
    </source>
</evidence>
<evidence type="ECO:0000313" key="6">
    <source>
        <dbReference type="EMBL" id="MBB6352167.1"/>
    </source>
</evidence>
<dbReference type="InterPro" id="IPR018062">
    <property type="entry name" value="HTH_AraC-typ_CS"/>
</dbReference>
<dbReference type="Gene3D" id="1.10.10.60">
    <property type="entry name" value="Homeodomain-like"/>
    <property type="match status" value="1"/>
</dbReference>
<name>A0A7X0CBM3_9ACTN</name>
<dbReference type="InterPro" id="IPR009057">
    <property type="entry name" value="Homeodomain-like_sf"/>
</dbReference>
<dbReference type="InterPro" id="IPR002818">
    <property type="entry name" value="DJ-1/PfpI"/>
</dbReference>
<keyword evidence="3" id="KW-0804">Transcription</keyword>
<dbReference type="InterPro" id="IPR029062">
    <property type="entry name" value="Class_I_gatase-like"/>
</dbReference>
<sequence>MSVHGSSLLSPTRPFCPHQRRDEPARPPSPPAGRARTPFRSVVAYARPGVSSFGLSAVSNIFADRSSLGLPPIDFSVCADRTGALRTDLGLLMRVEHDAEAMAGADLVIVLPTDSRPLVPSARAVHAITGAYGRGALVTAYCSGTVLLAATGLLDGHRAATNRLLAGELAREHPSITVDTGALYVDQGRVVTGAGVTAGIDMCLYLLRREHGTAVANVVAREGMVAPRRDSGESHYVPATAETDVVPRAAADDARLGDTLAWARDRLRQPLTVKDLAERALMSPRTFARRFRELTGTTPHAWLSAQRLDRAEELLETTGLSVDEVAQQVGFRTGGVLRAHFARRHGLSPRAYRHAFDR</sequence>
<evidence type="ECO:0000256" key="4">
    <source>
        <dbReference type="SAM" id="MobiDB-lite"/>
    </source>
</evidence>
<evidence type="ECO:0000256" key="2">
    <source>
        <dbReference type="ARBA" id="ARBA00023125"/>
    </source>
</evidence>
<feature type="region of interest" description="Disordered" evidence="4">
    <location>
        <begin position="1"/>
        <end position="36"/>
    </location>
</feature>
<evidence type="ECO:0000256" key="3">
    <source>
        <dbReference type="ARBA" id="ARBA00023163"/>
    </source>
</evidence>
<dbReference type="SMART" id="SM00342">
    <property type="entry name" value="HTH_ARAC"/>
    <property type="match status" value="1"/>
</dbReference>
<dbReference type="PROSITE" id="PS01124">
    <property type="entry name" value="HTH_ARAC_FAMILY_2"/>
    <property type="match status" value="1"/>
</dbReference>
<evidence type="ECO:0000259" key="5">
    <source>
        <dbReference type="PROSITE" id="PS01124"/>
    </source>
</evidence>
<reference evidence="6 7" key="1">
    <citation type="submission" date="2020-08" db="EMBL/GenBank/DDBJ databases">
        <title>Sequencing the genomes of 1000 actinobacteria strains.</title>
        <authorList>
            <person name="Klenk H.-P."/>
        </authorList>
    </citation>
    <scope>NUCLEOTIDE SEQUENCE [LARGE SCALE GENOMIC DNA]</scope>
    <source>
        <strain evidence="6 7">DSM 45913</strain>
    </source>
</reference>
<feature type="domain" description="HTH araC/xylS-type" evidence="5">
    <location>
        <begin position="257"/>
        <end position="355"/>
    </location>
</feature>
<feature type="compositionally biased region" description="Polar residues" evidence="4">
    <location>
        <begin position="1"/>
        <end position="10"/>
    </location>
</feature>
<dbReference type="GO" id="GO:0043565">
    <property type="term" value="F:sequence-specific DNA binding"/>
    <property type="evidence" value="ECO:0007669"/>
    <property type="project" value="InterPro"/>
</dbReference>
<dbReference type="PANTHER" id="PTHR43130">
    <property type="entry name" value="ARAC-FAMILY TRANSCRIPTIONAL REGULATOR"/>
    <property type="match status" value="1"/>
</dbReference>
<keyword evidence="7" id="KW-1185">Reference proteome</keyword>
<dbReference type="GO" id="GO:0003700">
    <property type="term" value="F:DNA-binding transcription factor activity"/>
    <property type="evidence" value="ECO:0007669"/>
    <property type="project" value="InterPro"/>
</dbReference>
<dbReference type="AlphaFoldDB" id="A0A7X0CBM3"/>
<dbReference type="SUPFAM" id="SSF46689">
    <property type="entry name" value="Homeodomain-like"/>
    <property type="match status" value="2"/>
</dbReference>
<protein>
    <submittedName>
        <fullName evidence="6">Transcriptional regulator GlxA family with amidase domain</fullName>
    </submittedName>
</protein>
<dbReference type="Pfam" id="PF01965">
    <property type="entry name" value="DJ-1_PfpI"/>
    <property type="match status" value="1"/>
</dbReference>
<evidence type="ECO:0000313" key="7">
    <source>
        <dbReference type="Proteomes" id="UP000583800"/>
    </source>
</evidence>
<gene>
    <name evidence="6" type="ORF">FHU36_008763</name>
</gene>
<dbReference type="Gene3D" id="3.40.50.880">
    <property type="match status" value="1"/>
</dbReference>
<dbReference type="Pfam" id="PF12833">
    <property type="entry name" value="HTH_18"/>
    <property type="match status" value="1"/>
</dbReference>
<dbReference type="Proteomes" id="UP000583800">
    <property type="component" value="Unassembled WGS sequence"/>
</dbReference>
<dbReference type="PROSITE" id="PS00041">
    <property type="entry name" value="HTH_ARAC_FAMILY_1"/>
    <property type="match status" value="1"/>
</dbReference>
<comment type="caution">
    <text evidence="6">The sequence shown here is derived from an EMBL/GenBank/DDBJ whole genome shotgun (WGS) entry which is preliminary data.</text>
</comment>